<comment type="catalytic activity">
    <reaction evidence="1">
        <text>Hydrolysis of terminal, non-reducing beta-D-glucosyl residues with release of beta-D-glucose.</text>
        <dbReference type="EC" id="3.2.1.21"/>
    </reaction>
</comment>
<dbReference type="SUPFAM" id="SSF51445">
    <property type="entry name" value="(Trans)glycosidases"/>
    <property type="match status" value="1"/>
</dbReference>
<evidence type="ECO:0000259" key="8">
    <source>
        <dbReference type="SMART" id="SM01217"/>
    </source>
</evidence>
<dbReference type="GO" id="GO:0016787">
    <property type="term" value="F:hydrolase activity"/>
    <property type="evidence" value="ECO:0007669"/>
    <property type="project" value="UniProtKB-KW"/>
</dbReference>
<gene>
    <name evidence="9" type="ORF">SH580_03440</name>
</gene>
<dbReference type="RefSeq" id="WP_319833615.1">
    <property type="nucleotide sequence ID" value="NZ_CP138858.1"/>
</dbReference>
<keyword evidence="10" id="KW-1185">Reference proteome</keyword>
<sequence length="718" mass="78811">MSWAVDERLVEDKLSQLSLVEKIGQLCQETAECADMDALRERIRGGKVGSLILASTPFAGSEAQVCLTVAELNELQRVAVEESRRGVPLLFGRDIIHGHRTVFPVPLGQACAWNLELIEACSAMAALEASRAGVHWTFSPMLDIARDPRWGRVVEGYGEDPFYVGECGAAVIRGYQNVATGSMKSQGKLIACAKHFIGYGAAEGGRDYNTTEITEHSLYNIYVPPFERALAEGCMTVMSAFNEINGESASGSRRLLSGILKERLRFQGFVVSDWASVWEMIEHGLAADESDAARIAMHAGVDMEMVTTTYLDCLEALHAAGQLPMERIDDAVRRVLRIKLAYGLFESPLTSVSVASDLVQTQTEARRLARQAVQESVVLLKNEKEILPLGRKEQSLLLVGPLLHERDALLGTWAMDGNPEDVCSYSDAARAEWSSDQLLMSDERASMDQMLAYAQAQDVNRLDAVIVFVGEPATRSGENHCITEIELPDGQVELVEGLAKLECPLIVVVTSGRPLVLERVIDCASALVFNFHGGVESGTGLLDVLVGRVDATGRLPVSFPKTTGQIPIYYNRKRVGRPWAGAYLNMDAEPQFTFGAGLSYTDFELEGATLDKINYQAGEDIQLNVSITNTGQRSGVAQLQIYAEDLVSSSSRPKRFLVGFLRSHLDVGQCEAVDYTIPSERLSFVNRSQDRVIEPGEFRLYLGFDASCEMMVPFNISR</sequence>
<dbReference type="SMART" id="SM01217">
    <property type="entry name" value="Fn3_like"/>
    <property type="match status" value="1"/>
</dbReference>
<dbReference type="EMBL" id="CP138858">
    <property type="protein sequence ID" value="WPJ96758.1"/>
    <property type="molecule type" value="Genomic_DNA"/>
</dbReference>
<dbReference type="PROSITE" id="PS00775">
    <property type="entry name" value="GLYCOSYL_HYDROL_F3"/>
    <property type="match status" value="1"/>
</dbReference>
<dbReference type="Pfam" id="PF14310">
    <property type="entry name" value="Fn3-like"/>
    <property type="match status" value="1"/>
</dbReference>
<dbReference type="InterPro" id="IPR002772">
    <property type="entry name" value="Glyco_hydro_3_C"/>
</dbReference>
<name>A0ABZ0RNS6_9BACT</name>
<dbReference type="PANTHER" id="PTHR30620:SF16">
    <property type="entry name" value="LYSOSOMAL BETA GLUCOSIDASE"/>
    <property type="match status" value="1"/>
</dbReference>
<dbReference type="Gene3D" id="3.40.50.1700">
    <property type="entry name" value="Glycoside hydrolase family 3 C-terminal domain"/>
    <property type="match status" value="1"/>
</dbReference>
<dbReference type="InterPro" id="IPR017853">
    <property type="entry name" value="GH"/>
</dbReference>
<accession>A0ABZ0RNS6</accession>
<dbReference type="SUPFAM" id="SSF52279">
    <property type="entry name" value="Beta-D-glucan exohydrolase, C-terminal domain"/>
    <property type="match status" value="1"/>
</dbReference>
<dbReference type="Gene3D" id="2.60.40.10">
    <property type="entry name" value="Immunoglobulins"/>
    <property type="match status" value="1"/>
</dbReference>
<dbReference type="PANTHER" id="PTHR30620">
    <property type="entry name" value="PERIPLASMIC BETA-GLUCOSIDASE-RELATED"/>
    <property type="match status" value="1"/>
</dbReference>
<keyword evidence="5 7" id="KW-0378">Hydrolase</keyword>
<comment type="similarity">
    <text evidence="2 7">Belongs to the glycosyl hydrolase 3 family.</text>
</comment>
<dbReference type="EC" id="3.2.1.21" evidence="3"/>
<dbReference type="InterPro" id="IPR001764">
    <property type="entry name" value="Glyco_hydro_3_N"/>
</dbReference>
<evidence type="ECO:0000256" key="5">
    <source>
        <dbReference type="ARBA" id="ARBA00022801"/>
    </source>
</evidence>
<evidence type="ECO:0000256" key="2">
    <source>
        <dbReference type="ARBA" id="ARBA00005336"/>
    </source>
</evidence>
<reference evidence="9 10" key="1">
    <citation type="submission" date="2023-11" db="EMBL/GenBank/DDBJ databases">
        <title>Coraliomargarita sp. nov., isolated from marine algae.</title>
        <authorList>
            <person name="Lee J.K."/>
            <person name="Baek J.H."/>
            <person name="Kim J.M."/>
            <person name="Choi D.G."/>
            <person name="Jeon C.O."/>
        </authorList>
    </citation>
    <scope>NUCLEOTIDE SEQUENCE [LARGE SCALE GENOMIC DNA]</scope>
    <source>
        <strain evidence="9 10">J2-16</strain>
    </source>
</reference>
<keyword evidence="4" id="KW-0732">Signal</keyword>
<evidence type="ECO:0000313" key="9">
    <source>
        <dbReference type="EMBL" id="WPJ96758.1"/>
    </source>
</evidence>
<evidence type="ECO:0000256" key="4">
    <source>
        <dbReference type="ARBA" id="ARBA00022729"/>
    </source>
</evidence>
<evidence type="ECO:0000256" key="6">
    <source>
        <dbReference type="ARBA" id="ARBA00023295"/>
    </source>
</evidence>
<proteinExistence type="inferred from homology"/>
<dbReference type="InterPro" id="IPR019800">
    <property type="entry name" value="Glyco_hydro_3_AS"/>
</dbReference>
<keyword evidence="6 7" id="KW-0326">Glycosidase</keyword>
<dbReference type="Pfam" id="PF00933">
    <property type="entry name" value="Glyco_hydro_3"/>
    <property type="match status" value="1"/>
</dbReference>
<dbReference type="PRINTS" id="PR00133">
    <property type="entry name" value="GLHYDRLASE3"/>
</dbReference>
<evidence type="ECO:0000256" key="7">
    <source>
        <dbReference type="RuleBase" id="RU361161"/>
    </source>
</evidence>
<dbReference type="InterPro" id="IPR026891">
    <property type="entry name" value="Fn3-like"/>
</dbReference>
<dbReference type="InterPro" id="IPR036962">
    <property type="entry name" value="Glyco_hydro_3_N_sf"/>
</dbReference>
<evidence type="ECO:0000256" key="3">
    <source>
        <dbReference type="ARBA" id="ARBA00012744"/>
    </source>
</evidence>
<feature type="domain" description="Fibronectin type III-like" evidence="8">
    <location>
        <begin position="637"/>
        <end position="706"/>
    </location>
</feature>
<dbReference type="InterPro" id="IPR051915">
    <property type="entry name" value="Cellulose_Degrad_GH3"/>
</dbReference>
<dbReference type="Pfam" id="PF01915">
    <property type="entry name" value="Glyco_hydro_3_C"/>
    <property type="match status" value="1"/>
</dbReference>
<evidence type="ECO:0000313" key="10">
    <source>
        <dbReference type="Proteomes" id="UP001324993"/>
    </source>
</evidence>
<dbReference type="Gene3D" id="3.20.20.300">
    <property type="entry name" value="Glycoside hydrolase, family 3, N-terminal domain"/>
    <property type="match status" value="1"/>
</dbReference>
<organism evidence="9 10">
    <name type="scientific">Coraliomargarita algicola</name>
    <dbReference type="NCBI Taxonomy" id="3092156"/>
    <lineage>
        <taxon>Bacteria</taxon>
        <taxon>Pseudomonadati</taxon>
        <taxon>Verrucomicrobiota</taxon>
        <taxon>Opitutia</taxon>
        <taxon>Puniceicoccales</taxon>
        <taxon>Coraliomargaritaceae</taxon>
        <taxon>Coraliomargarita</taxon>
    </lineage>
</organism>
<dbReference type="InterPro" id="IPR036881">
    <property type="entry name" value="Glyco_hydro_3_C_sf"/>
</dbReference>
<protein>
    <recommendedName>
        <fullName evidence="3">beta-glucosidase</fullName>
        <ecNumber evidence="3">3.2.1.21</ecNumber>
    </recommendedName>
</protein>
<evidence type="ECO:0000256" key="1">
    <source>
        <dbReference type="ARBA" id="ARBA00000448"/>
    </source>
</evidence>
<dbReference type="Proteomes" id="UP001324993">
    <property type="component" value="Chromosome"/>
</dbReference>
<dbReference type="InterPro" id="IPR013783">
    <property type="entry name" value="Ig-like_fold"/>
</dbReference>